<evidence type="ECO:0000313" key="7">
    <source>
        <dbReference type="EMBL" id="KAB7508033.1"/>
    </source>
</evidence>
<dbReference type="Gene3D" id="3.40.50.720">
    <property type="entry name" value="NAD(P)-binding Rossmann-like Domain"/>
    <property type="match status" value="1"/>
</dbReference>
<dbReference type="Pfam" id="PF03015">
    <property type="entry name" value="Sterile"/>
    <property type="match status" value="1"/>
</dbReference>
<evidence type="ECO:0000256" key="2">
    <source>
        <dbReference type="ARBA" id="ARBA00022516"/>
    </source>
</evidence>
<dbReference type="InterPro" id="IPR033640">
    <property type="entry name" value="FAR_C"/>
</dbReference>
<keyword evidence="4" id="KW-0521">NADP</keyword>
<dbReference type="Pfam" id="PF07993">
    <property type="entry name" value="NAD_binding_4"/>
    <property type="match status" value="1"/>
</dbReference>
<dbReference type="InterPro" id="IPR026055">
    <property type="entry name" value="FAR"/>
</dbReference>
<gene>
    <name evidence="7" type="ORF">Anas_05905</name>
</gene>
<dbReference type="CDD" id="cd09071">
    <property type="entry name" value="FAR_C"/>
    <property type="match status" value="1"/>
</dbReference>
<dbReference type="InterPro" id="IPR036291">
    <property type="entry name" value="NAD(P)-bd_dom_sf"/>
</dbReference>
<comment type="similarity">
    <text evidence="1 4">Belongs to the fatty acyl-CoA reductase family.</text>
</comment>
<feature type="domain" description="Fatty acyl-CoA reductase C-terminal" evidence="5">
    <location>
        <begin position="368"/>
        <end position="459"/>
    </location>
</feature>
<proteinExistence type="inferred from homology"/>
<dbReference type="PANTHER" id="PTHR11011:SF116">
    <property type="entry name" value="FATTY ACYL-COA REDUCTASE CG5065-RELATED"/>
    <property type="match status" value="1"/>
</dbReference>
<dbReference type="Proteomes" id="UP000326759">
    <property type="component" value="Unassembled WGS sequence"/>
</dbReference>
<evidence type="ECO:0000256" key="3">
    <source>
        <dbReference type="ARBA" id="ARBA00023098"/>
    </source>
</evidence>
<protein>
    <recommendedName>
        <fullName evidence="4">Fatty acyl-CoA reductase</fullName>
        <ecNumber evidence="4">1.2.1.84</ecNumber>
    </recommendedName>
</protein>
<dbReference type="EC" id="1.2.1.84" evidence="4"/>
<evidence type="ECO:0000259" key="5">
    <source>
        <dbReference type="Pfam" id="PF03015"/>
    </source>
</evidence>
<dbReference type="OrthoDB" id="429813at2759"/>
<evidence type="ECO:0000313" key="8">
    <source>
        <dbReference type="Proteomes" id="UP000326759"/>
    </source>
</evidence>
<dbReference type="FunFam" id="3.40.50.720:FF:000370">
    <property type="entry name" value="Fatty acyl-CoA reductase"/>
    <property type="match status" value="1"/>
</dbReference>
<keyword evidence="2 4" id="KW-0444">Lipid biosynthesis</keyword>
<evidence type="ECO:0000256" key="1">
    <source>
        <dbReference type="ARBA" id="ARBA00005928"/>
    </source>
</evidence>
<keyword evidence="4" id="KW-0560">Oxidoreductase</keyword>
<dbReference type="GO" id="GO:0005777">
    <property type="term" value="C:peroxisome"/>
    <property type="evidence" value="ECO:0007669"/>
    <property type="project" value="TreeGrafter"/>
</dbReference>
<sequence length="524" mass="59605">MDRRVFETMSSGSSVADFYSDRNVLITGATGFMGKVLVEKLLRSCPGVKTIYLLMRSKGSQDVTARLQEMLGSKLFDNIRKSNAQVLSKLVAVEGDITLPELGLSPKDTKMLAENVSVVFHAAATVKFDEALKLSLQMNVLGTIRMVELCHKMDKLVALIHVSTAYCNCDRQEVKEIVYPPPMDPYKLIQLVDWMDDDVFNHLTPKLIGKRPNTYTFTKALAEYALVQESGSLPVTIVRPSIVCAAWREPIAGWVDNLNGPTGLIVGAGKGMLRTFYCNSSITADIIPVDVPINLMIVSAWYTASHRRENVKVFNCVSGAECPITWGEFQAYGMRALKINVLNDIIWYPSLSFTKHKFVNTVGVVFKHWIPAYILDFVARFSGRRPIMVRVVKKLARAADCLEYFTTHEWNFCNDNVQSLWQNLSEADQHTFNFSLSTIDWQTYLHQYCLGSKRYVMKEDLSTLPAARKRLNKMWWLQQAFRMLAVLIAWRLVMLRSATARRAYSAYLRMLIRMLTYLPLLDRI</sequence>
<organism evidence="7 8">
    <name type="scientific">Armadillidium nasatum</name>
    <dbReference type="NCBI Taxonomy" id="96803"/>
    <lineage>
        <taxon>Eukaryota</taxon>
        <taxon>Metazoa</taxon>
        <taxon>Ecdysozoa</taxon>
        <taxon>Arthropoda</taxon>
        <taxon>Crustacea</taxon>
        <taxon>Multicrustacea</taxon>
        <taxon>Malacostraca</taxon>
        <taxon>Eumalacostraca</taxon>
        <taxon>Peracarida</taxon>
        <taxon>Isopoda</taxon>
        <taxon>Oniscidea</taxon>
        <taxon>Crinocheta</taxon>
        <taxon>Armadillidiidae</taxon>
        <taxon>Armadillidium</taxon>
    </lineage>
</organism>
<dbReference type="GO" id="GO:0102965">
    <property type="term" value="F:alcohol-forming long-chain fatty acyl-CoA reductase activity"/>
    <property type="evidence" value="ECO:0007669"/>
    <property type="project" value="UniProtKB-EC"/>
</dbReference>
<dbReference type="EMBL" id="SEYY01000093">
    <property type="protein sequence ID" value="KAB7508033.1"/>
    <property type="molecule type" value="Genomic_DNA"/>
</dbReference>
<name>A0A5N5TPC6_9CRUS</name>
<dbReference type="SUPFAM" id="SSF51735">
    <property type="entry name" value="NAD(P)-binding Rossmann-fold domains"/>
    <property type="match status" value="1"/>
</dbReference>
<dbReference type="PANTHER" id="PTHR11011">
    <property type="entry name" value="MALE STERILITY PROTEIN 2-RELATED"/>
    <property type="match status" value="1"/>
</dbReference>
<reference evidence="7 8" key="1">
    <citation type="journal article" date="2019" name="PLoS Biol.">
        <title>Sex chromosomes control vertical transmission of feminizing Wolbachia symbionts in an isopod.</title>
        <authorList>
            <person name="Becking T."/>
            <person name="Chebbi M.A."/>
            <person name="Giraud I."/>
            <person name="Moumen B."/>
            <person name="Laverre T."/>
            <person name="Caubet Y."/>
            <person name="Peccoud J."/>
            <person name="Gilbert C."/>
            <person name="Cordaux R."/>
        </authorList>
    </citation>
    <scope>NUCLEOTIDE SEQUENCE [LARGE SCALE GENOMIC DNA]</scope>
    <source>
        <strain evidence="7">ANa2</strain>
        <tissue evidence="7">Whole body excluding digestive tract and cuticle</tissue>
    </source>
</reference>
<evidence type="ECO:0000259" key="6">
    <source>
        <dbReference type="Pfam" id="PF07993"/>
    </source>
</evidence>
<evidence type="ECO:0000256" key="4">
    <source>
        <dbReference type="RuleBase" id="RU363097"/>
    </source>
</evidence>
<keyword evidence="3 4" id="KW-0443">Lipid metabolism</keyword>
<feature type="domain" description="Thioester reductase (TE)" evidence="6">
    <location>
        <begin position="26"/>
        <end position="296"/>
    </location>
</feature>
<keyword evidence="8" id="KW-1185">Reference proteome</keyword>
<accession>A0A5N5TPC6</accession>
<dbReference type="InterPro" id="IPR013120">
    <property type="entry name" value="FAR_NAD-bd"/>
</dbReference>
<dbReference type="GO" id="GO:0035336">
    <property type="term" value="P:long-chain fatty-acyl-CoA metabolic process"/>
    <property type="evidence" value="ECO:0007669"/>
    <property type="project" value="TreeGrafter"/>
</dbReference>
<comment type="caution">
    <text evidence="7">The sequence shown here is derived from an EMBL/GenBank/DDBJ whole genome shotgun (WGS) entry which is preliminary data.</text>
</comment>
<dbReference type="GO" id="GO:0080019">
    <property type="term" value="F:alcohol-forming very long-chain fatty acyl-CoA reductase activity"/>
    <property type="evidence" value="ECO:0007669"/>
    <property type="project" value="InterPro"/>
</dbReference>
<comment type="function">
    <text evidence="4">Catalyzes the reduction of fatty acyl-CoA to fatty alcohols.</text>
</comment>
<comment type="catalytic activity">
    <reaction evidence="4">
        <text>a long-chain fatty acyl-CoA + 2 NADPH + 2 H(+) = a long-chain primary fatty alcohol + 2 NADP(+) + CoA</text>
        <dbReference type="Rhea" id="RHEA:52716"/>
        <dbReference type="ChEBI" id="CHEBI:15378"/>
        <dbReference type="ChEBI" id="CHEBI:57287"/>
        <dbReference type="ChEBI" id="CHEBI:57783"/>
        <dbReference type="ChEBI" id="CHEBI:58349"/>
        <dbReference type="ChEBI" id="CHEBI:77396"/>
        <dbReference type="ChEBI" id="CHEBI:83139"/>
        <dbReference type="EC" id="1.2.1.84"/>
    </reaction>
</comment>
<dbReference type="AlphaFoldDB" id="A0A5N5TPC6"/>
<dbReference type="CDD" id="cd05236">
    <property type="entry name" value="FAR-N_SDR_e"/>
    <property type="match status" value="1"/>
</dbReference>